<feature type="domain" description="Bacterial surface antigen (D15)" evidence="6">
    <location>
        <begin position="393"/>
        <end position="733"/>
    </location>
</feature>
<dbReference type="EMBL" id="BHXQ01000001">
    <property type="protein sequence ID" value="GCC50473.1"/>
    <property type="molecule type" value="Genomic_DNA"/>
</dbReference>
<dbReference type="Proteomes" id="UP000288227">
    <property type="component" value="Unassembled WGS sequence"/>
</dbReference>
<keyword evidence="3" id="KW-0732">Signal</keyword>
<protein>
    <submittedName>
        <fullName evidence="7">Outer membrane protein/protective antigen OMA87</fullName>
    </submittedName>
</protein>
<dbReference type="InterPro" id="IPR000184">
    <property type="entry name" value="Bac_surfAg_D15"/>
</dbReference>
<proteinExistence type="predicted"/>
<evidence type="ECO:0000313" key="7">
    <source>
        <dbReference type="EMBL" id="GCC50473.1"/>
    </source>
</evidence>
<evidence type="ECO:0000256" key="4">
    <source>
        <dbReference type="ARBA" id="ARBA00023136"/>
    </source>
</evidence>
<evidence type="ECO:0000256" key="3">
    <source>
        <dbReference type="ARBA" id="ARBA00022729"/>
    </source>
</evidence>
<comment type="caution">
    <text evidence="7">The sequence shown here is derived from an EMBL/GenBank/DDBJ whole genome shotgun (WGS) entry which is preliminary data.</text>
</comment>
<dbReference type="PANTHER" id="PTHR12815">
    <property type="entry name" value="SORTING AND ASSEMBLY MACHINERY SAMM50 PROTEIN FAMILY MEMBER"/>
    <property type="match status" value="1"/>
</dbReference>
<keyword evidence="4" id="KW-0472">Membrane</keyword>
<reference evidence="7 8" key="1">
    <citation type="submission" date="2018-11" db="EMBL/GenBank/DDBJ databases">
        <title>Chryseotalea sanarue gen. nov., sp., nov., a member of the family Cytophagaceae, isolated from a brackish lake in Hamamatsu Japan.</title>
        <authorList>
            <person name="Maejima Y."/>
            <person name="Iino T."/>
            <person name="Muraguchi Y."/>
            <person name="Fukuda K."/>
            <person name="Ohkuma M."/>
            <person name="Moriuchi R."/>
            <person name="Dohra H."/>
            <person name="Kimbara K."/>
            <person name="Shintani M."/>
        </authorList>
    </citation>
    <scope>NUCLEOTIDE SEQUENCE [LARGE SCALE GENOMIC DNA]</scope>
    <source>
        <strain evidence="7 8">Ys</strain>
    </source>
</reference>
<evidence type="ECO:0000256" key="5">
    <source>
        <dbReference type="ARBA" id="ARBA00023237"/>
    </source>
</evidence>
<evidence type="ECO:0000256" key="1">
    <source>
        <dbReference type="ARBA" id="ARBA00004370"/>
    </source>
</evidence>
<evidence type="ECO:0000259" key="6">
    <source>
        <dbReference type="Pfam" id="PF01103"/>
    </source>
</evidence>
<dbReference type="AlphaFoldDB" id="A0A401U6C9"/>
<gene>
    <name evidence="7" type="ORF">SanaruYs_06880</name>
</gene>
<keyword evidence="5" id="KW-0998">Cell outer membrane</keyword>
<dbReference type="PANTHER" id="PTHR12815:SF47">
    <property type="entry name" value="TRANSLOCATION AND ASSEMBLY MODULE SUBUNIT TAMA"/>
    <property type="match status" value="1"/>
</dbReference>
<dbReference type="Gene3D" id="2.40.160.50">
    <property type="entry name" value="membrane protein fhac: a member of the omp85/tpsb transporter family"/>
    <property type="match status" value="1"/>
</dbReference>
<evidence type="ECO:0000313" key="8">
    <source>
        <dbReference type="Proteomes" id="UP000288227"/>
    </source>
</evidence>
<keyword evidence="8" id="KW-1185">Reference proteome</keyword>
<keyword evidence="2" id="KW-0812">Transmembrane</keyword>
<organism evidence="7 8">
    <name type="scientific">Chryseotalea sanaruensis</name>
    <dbReference type="NCBI Taxonomy" id="2482724"/>
    <lineage>
        <taxon>Bacteria</taxon>
        <taxon>Pseudomonadati</taxon>
        <taxon>Bacteroidota</taxon>
        <taxon>Cytophagia</taxon>
        <taxon>Cytophagales</taxon>
        <taxon>Chryseotaleaceae</taxon>
        <taxon>Chryseotalea</taxon>
    </lineage>
</organism>
<evidence type="ECO:0000256" key="2">
    <source>
        <dbReference type="ARBA" id="ARBA00022692"/>
    </source>
</evidence>
<dbReference type="GO" id="GO:0019867">
    <property type="term" value="C:outer membrane"/>
    <property type="evidence" value="ECO:0007669"/>
    <property type="project" value="InterPro"/>
</dbReference>
<dbReference type="Pfam" id="PF01103">
    <property type="entry name" value="Omp85"/>
    <property type="match status" value="1"/>
</dbReference>
<sequence>MSGCTATKFLKEGETFYAGADIQLKPQGKIDGQRELSKALETLVLPAPNGTILGMRPAVWFYYSAGIVEKKKGFRNFAKNKLGKTPVLLTDATPTETAKVLEGQLNNDGYFKSKVSFEVKTKRKKSEVIYTVILERPYRIRSINYIFLDTMHASKLNEIKTTSLLKENQRYSLELLSAEQQRIQEVVENEGYYYFDDRYLLFKADTTIGKRMVELDLTIEPGIPDRARRIYHVREIYVFPNYTLSNDSLATTGDTTVVDGFKYIDNQNNFRPTIITNAINLKPDSIYKRVNHEYTLSHLMGLNTFKYVNIKYRGNRSDSSGLWAYIYLTPQLKKSLRFMTDVVSKSNNFVGPGMEFTFTNRNIFRGAEMFQFKLNGSYEWQVRNKQTTNLNALEIGVEASLSVPRFITPFNIQYNAAKYLPQTQIKAGYSFQQRLQYFRLNSSNINAGYTWRESTLKTHQLLPIDLTFVQSTKTSKEFDDLLNANPTLKNSFQNQFILGSSYSYTFNTQLSDDIDQKYNIKNVKRSDYYFNGKVDVSGNIANAIQSTKFTEEQKPYLLFNVPYSQYVRTQLDGRYYHQFDKHNKIATRVLAGVGYAYGNAENMPYIKQFSVGGSSSLRAFPARSVGPGTFNFLDTDSILFIDQRADIKLEGNVEYRFDIIKVMKGALFFDAGNIWLIKEDSLRTGGQFNKSKFLQEIAVGTGFGLRFDFNFFVLRFDLAFPLRKPYREEKNRWAIDEINFGNKNWRRENLILNIAIGYPF</sequence>
<comment type="subcellular location">
    <subcellularLocation>
        <location evidence="1">Membrane</location>
    </subcellularLocation>
</comment>
<dbReference type="InterPro" id="IPR039910">
    <property type="entry name" value="D15-like"/>
</dbReference>
<name>A0A401U6C9_9BACT</name>
<accession>A0A401U6C9</accession>